<proteinExistence type="predicted"/>
<feature type="transmembrane region" description="Helical" evidence="2">
    <location>
        <begin position="46"/>
        <end position="67"/>
    </location>
</feature>
<gene>
    <name evidence="3" type="ORF">FHR37_003179</name>
</gene>
<dbReference type="Proteomes" id="UP000533017">
    <property type="component" value="Unassembled WGS sequence"/>
</dbReference>
<evidence type="ECO:0000256" key="1">
    <source>
        <dbReference type="SAM" id="MobiDB-lite"/>
    </source>
</evidence>
<dbReference type="EMBL" id="JACBZA010000001">
    <property type="protein sequence ID" value="NYH84328.1"/>
    <property type="molecule type" value="Genomic_DNA"/>
</dbReference>
<protein>
    <submittedName>
        <fullName evidence="3">Uncharacterized protein</fullName>
    </submittedName>
</protein>
<feature type="compositionally biased region" description="Basic and acidic residues" evidence="1">
    <location>
        <begin position="1"/>
        <end position="11"/>
    </location>
</feature>
<evidence type="ECO:0000256" key="2">
    <source>
        <dbReference type="SAM" id="Phobius"/>
    </source>
</evidence>
<reference evidence="3 4" key="1">
    <citation type="submission" date="2020-07" db="EMBL/GenBank/DDBJ databases">
        <title>Sequencing the genomes of 1000 actinobacteria strains.</title>
        <authorList>
            <person name="Klenk H.-P."/>
        </authorList>
    </citation>
    <scope>NUCLEOTIDE SEQUENCE [LARGE SCALE GENOMIC DNA]</scope>
    <source>
        <strain evidence="3 4">DSM 45117</strain>
    </source>
</reference>
<accession>A0ABX2S5L0</accession>
<evidence type="ECO:0000313" key="3">
    <source>
        <dbReference type="EMBL" id="NYH84328.1"/>
    </source>
</evidence>
<dbReference type="RefSeq" id="WP_237768509.1">
    <property type="nucleotide sequence ID" value="NZ_FOOI01000001.1"/>
</dbReference>
<comment type="caution">
    <text evidence="3">The sequence shown here is derived from an EMBL/GenBank/DDBJ whole genome shotgun (WGS) entry which is preliminary data.</text>
</comment>
<sequence length="83" mass="8978">MESNVEERNEVIGRSAEVSSAGTVVGSGATDPRAGGRVHRRRVDRVTFLCAGNVAGVVVRVATAVLVRWEVPMSSTFRILIRR</sequence>
<keyword evidence="2" id="KW-1133">Transmembrane helix</keyword>
<evidence type="ECO:0000313" key="4">
    <source>
        <dbReference type="Proteomes" id="UP000533017"/>
    </source>
</evidence>
<keyword evidence="2" id="KW-0812">Transmembrane</keyword>
<name>A0ABX2S5L0_9ACTN</name>
<keyword evidence="2" id="KW-0472">Membrane</keyword>
<keyword evidence="4" id="KW-1185">Reference proteome</keyword>
<organism evidence="3 4">
    <name type="scientific">Actinopolymorpha cephalotaxi</name>
    <dbReference type="NCBI Taxonomy" id="504797"/>
    <lineage>
        <taxon>Bacteria</taxon>
        <taxon>Bacillati</taxon>
        <taxon>Actinomycetota</taxon>
        <taxon>Actinomycetes</taxon>
        <taxon>Propionibacteriales</taxon>
        <taxon>Actinopolymorphaceae</taxon>
        <taxon>Actinopolymorpha</taxon>
    </lineage>
</organism>
<feature type="region of interest" description="Disordered" evidence="1">
    <location>
        <begin position="1"/>
        <end position="38"/>
    </location>
</feature>